<accession>A0A3Q7HXM0</accession>
<evidence type="ECO:0000313" key="3">
    <source>
        <dbReference type="Proteomes" id="UP000004994"/>
    </source>
</evidence>
<dbReference type="Gramene" id="Solyc09g005543.1.1">
    <property type="protein sequence ID" value="Solyc09g005543.1.1"/>
    <property type="gene ID" value="Solyc09g005543.1"/>
</dbReference>
<dbReference type="InParanoid" id="A0A3Q7HXM0"/>
<dbReference type="AlphaFoldDB" id="A0A3Q7HXM0"/>
<evidence type="ECO:0000256" key="1">
    <source>
        <dbReference type="SAM" id="Phobius"/>
    </source>
</evidence>
<keyword evidence="1" id="KW-0472">Membrane</keyword>
<name>A0A3Q7HXM0_SOLLC</name>
<organism evidence="2">
    <name type="scientific">Solanum lycopersicum</name>
    <name type="common">Tomato</name>
    <name type="synonym">Lycopersicon esculentum</name>
    <dbReference type="NCBI Taxonomy" id="4081"/>
    <lineage>
        <taxon>Eukaryota</taxon>
        <taxon>Viridiplantae</taxon>
        <taxon>Streptophyta</taxon>
        <taxon>Embryophyta</taxon>
        <taxon>Tracheophyta</taxon>
        <taxon>Spermatophyta</taxon>
        <taxon>Magnoliopsida</taxon>
        <taxon>eudicotyledons</taxon>
        <taxon>Gunneridae</taxon>
        <taxon>Pentapetalae</taxon>
        <taxon>asterids</taxon>
        <taxon>lamiids</taxon>
        <taxon>Solanales</taxon>
        <taxon>Solanaceae</taxon>
        <taxon>Solanoideae</taxon>
        <taxon>Solaneae</taxon>
        <taxon>Solanum</taxon>
        <taxon>Solanum subgen. Lycopersicon</taxon>
    </lineage>
</organism>
<dbReference type="STRING" id="4081.A0A3Q7HXM0"/>
<proteinExistence type="predicted"/>
<dbReference type="EnsemblPlants" id="Solyc09g005543.1.1">
    <property type="protein sequence ID" value="Solyc09g005543.1.1"/>
    <property type="gene ID" value="Solyc09g005543.1"/>
</dbReference>
<keyword evidence="1" id="KW-0812">Transmembrane</keyword>
<dbReference type="Proteomes" id="UP000004994">
    <property type="component" value="Chromosome 9"/>
</dbReference>
<protein>
    <submittedName>
        <fullName evidence="2">Uncharacterized protein</fullName>
    </submittedName>
</protein>
<sequence>MGTAAGDLAFPKGKENLASVLKRYKRRLSNKPVGNQELAGISGLRKLMLSASSPLSSCNALFSLYDLIALKMIIKIKEDECEWLEEDNHIPIKNFLILIALVEIIVIIIGSIKT</sequence>
<keyword evidence="1" id="KW-1133">Transmembrane helix</keyword>
<keyword evidence="3" id="KW-1185">Reference proteome</keyword>
<feature type="transmembrane region" description="Helical" evidence="1">
    <location>
        <begin position="95"/>
        <end position="112"/>
    </location>
</feature>
<reference evidence="2" key="2">
    <citation type="submission" date="2019-01" db="UniProtKB">
        <authorList>
            <consortium name="EnsemblPlants"/>
        </authorList>
    </citation>
    <scope>IDENTIFICATION</scope>
    <source>
        <strain evidence="2">cv. Heinz 1706</strain>
    </source>
</reference>
<evidence type="ECO:0000313" key="2">
    <source>
        <dbReference type="EnsemblPlants" id="Solyc09g005543.1.1"/>
    </source>
</evidence>
<reference evidence="2" key="1">
    <citation type="journal article" date="2012" name="Nature">
        <title>The tomato genome sequence provides insights into fleshy fruit evolution.</title>
        <authorList>
            <consortium name="Tomato Genome Consortium"/>
        </authorList>
    </citation>
    <scope>NUCLEOTIDE SEQUENCE [LARGE SCALE GENOMIC DNA]</scope>
    <source>
        <strain evidence="2">cv. Heinz 1706</strain>
    </source>
</reference>